<protein>
    <submittedName>
        <fullName evidence="2">Uncharacterized protein</fullName>
    </submittedName>
</protein>
<gene>
    <name evidence="2" type="ORF">ZIOFF_074345</name>
</gene>
<sequence>MAHQQDFVVNCPKGHLYSRHQSRLHYLGWGYEKRILICDSKNTQIKNQSRRQKQTEGQCPPNVGPPAKQLVQGRGGALVSCNAPANRRLSFESEGPTVGALALLAKRFERRTYRLYPDRPALPFLCPRPPSSSFFEIWIESRSGEDSLDLTMLQAASVGNSFRWGGARQSNRGPLRGQKKGFRLLPFHSIAALSGTTSPLPHASNQLAWFTGSTENSNLLKRSIVRRRARKTNQRRTSQISDGLSSGAVAGAPDALAIGTGVLARVSRPGILHLAFMISTFNCAPETGSKHARPVCLFHDMLLSRSCGLNALEEVVSVPDICNVLPRLSFFIWDKDQEKTDRTHSVESISETPTGCERESRADAAVLSEGVASPPTQTGGEAERPRNRENLYEYRPARPEGLKPYASISEARVGKFIQSLPSCVVHENQFPFLSLVFSLRNEDADPEDAFIAFFCVRRLTQYVLVVLHLVLAYVSLFNRSGPKLQLGPQSQSIRFWGGGGFSWVEMRPPSHEAYMPVEDTLVAYTESAFLGSGSFSPFFAFQIQLYPLDETGFPLCKHLFPRLNAVCGCTSSIRLIGISYIPILYLGSLNMSSTKGMTTSAKHPDPTTSLNTLDAHEGKSPSLFPPDRRFLSPFCRDSDLAPIRYQMQLKADSQYLTQRSYTVIGESCPSRPRRQKPLKGLGLSRMVSCLAWPFGQGKGRKRLFDSCFGPRSVTSQACKSPLDGFTPPLQADRAYAGGGLPPTEPYAHQ</sequence>
<organism evidence="2 3">
    <name type="scientific">Zingiber officinale</name>
    <name type="common">Ginger</name>
    <name type="synonym">Amomum zingiber</name>
    <dbReference type="NCBI Taxonomy" id="94328"/>
    <lineage>
        <taxon>Eukaryota</taxon>
        <taxon>Viridiplantae</taxon>
        <taxon>Streptophyta</taxon>
        <taxon>Embryophyta</taxon>
        <taxon>Tracheophyta</taxon>
        <taxon>Spermatophyta</taxon>
        <taxon>Magnoliopsida</taxon>
        <taxon>Liliopsida</taxon>
        <taxon>Zingiberales</taxon>
        <taxon>Zingiberaceae</taxon>
        <taxon>Zingiber</taxon>
    </lineage>
</organism>
<feature type="compositionally biased region" description="Basic and acidic residues" evidence="1">
    <location>
        <begin position="381"/>
        <end position="390"/>
    </location>
</feature>
<accession>A0A8J5CRJ8</accession>
<evidence type="ECO:0000313" key="3">
    <source>
        <dbReference type="Proteomes" id="UP000734854"/>
    </source>
</evidence>
<feature type="region of interest" description="Disordered" evidence="1">
    <location>
        <begin position="341"/>
        <end position="360"/>
    </location>
</feature>
<feature type="region of interest" description="Disordered" evidence="1">
    <location>
        <begin position="367"/>
        <end position="390"/>
    </location>
</feature>
<dbReference type="Proteomes" id="UP000734854">
    <property type="component" value="Unassembled WGS sequence"/>
</dbReference>
<reference evidence="2 3" key="1">
    <citation type="submission" date="2020-08" db="EMBL/GenBank/DDBJ databases">
        <title>Plant Genome Project.</title>
        <authorList>
            <person name="Zhang R.-G."/>
        </authorList>
    </citation>
    <scope>NUCLEOTIDE SEQUENCE [LARGE SCALE GENOMIC DNA]</scope>
    <source>
        <tissue evidence="2">Rhizome</tissue>
    </source>
</reference>
<feature type="region of interest" description="Disordered" evidence="1">
    <location>
        <begin position="730"/>
        <end position="749"/>
    </location>
</feature>
<feature type="compositionally biased region" description="Polar residues" evidence="1">
    <location>
        <begin position="596"/>
        <end position="612"/>
    </location>
</feature>
<feature type="region of interest" description="Disordered" evidence="1">
    <location>
        <begin position="46"/>
        <end position="66"/>
    </location>
</feature>
<name>A0A8J5CRJ8_ZINOF</name>
<feature type="region of interest" description="Disordered" evidence="1">
    <location>
        <begin position="596"/>
        <end position="621"/>
    </location>
</feature>
<proteinExistence type="predicted"/>
<evidence type="ECO:0000256" key="1">
    <source>
        <dbReference type="SAM" id="MobiDB-lite"/>
    </source>
</evidence>
<evidence type="ECO:0000313" key="2">
    <source>
        <dbReference type="EMBL" id="KAG6467824.1"/>
    </source>
</evidence>
<comment type="caution">
    <text evidence="2">The sequence shown here is derived from an EMBL/GenBank/DDBJ whole genome shotgun (WGS) entry which is preliminary data.</text>
</comment>
<keyword evidence="2" id="KW-0496">Mitochondrion</keyword>
<dbReference type="AlphaFoldDB" id="A0A8J5CRJ8"/>
<geneLocation type="mitochondrion" evidence="2"/>
<keyword evidence="3" id="KW-1185">Reference proteome</keyword>
<dbReference type="EMBL" id="JACMSC010000023">
    <property type="protein sequence ID" value="KAG6467824.1"/>
    <property type="molecule type" value="Genomic_DNA"/>
</dbReference>